<reference evidence="7" key="2">
    <citation type="submission" date="2025-09" db="UniProtKB">
        <authorList>
            <consortium name="Ensembl"/>
        </authorList>
    </citation>
    <scope>IDENTIFICATION</scope>
</reference>
<dbReference type="Proteomes" id="UP000694546">
    <property type="component" value="Chromosome 11"/>
</dbReference>
<dbReference type="AlphaFoldDB" id="A0A8C5FHW3"/>
<dbReference type="Pfam" id="PF15227">
    <property type="entry name" value="zf-C3HC4_4"/>
    <property type="match status" value="1"/>
</dbReference>
<dbReference type="InterPro" id="IPR050143">
    <property type="entry name" value="TRIM/RBCC"/>
</dbReference>
<evidence type="ECO:0000259" key="6">
    <source>
        <dbReference type="PROSITE" id="PS50188"/>
    </source>
</evidence>
<dbReference type="Pfam" id="PF00622">
    <property type="entry name" value="SPRY"/>
    <property type="match status" value="1"/>
</dbReference>
<dbReference type="Gene3D" id="3.30.40.10">
    <property type="entry name" value="Zinc/RING finger domain, C3HC4 (zinc finger)"/>
    <property type="match status" value="1"/>
</dbReference>
<accession>A0A8C5FHW3</accession>
<dbReference type="InterPro" id="IPR013320">
    <property type="entry name" value="ConA-like_dom_sf"/>
</dbReference>
<dbReference type="InterPro" id="IPR013083">
    <property type="entry name" value="Znf_RING/FYVE/PHD"/>
</dbReference>
<proteinExistence type="predicted"/>
<dbReference type="PROSITE" id="PS50089">
    <property type="entry name" value="ZF_RING_2"/>
    <property type="match status" value="1"/>
</dbReference>
<dbReference type="GeneTree" id="ENSGT01040000240400"/>
<dbReference type="InterPro" id="IPR017907">
    <property type="entry name" value="Znf_RING_CS"/>
</dbReference>
<dbReference type="InterPro" id="IPR003877">
    <property type="entry name" value="SPRY_dom"/>
</dbReference>
<dbReference type="CDD" id="cd13733">
    <property type="entry name" value="SPRY_PRY_C-I_1"/>
    <property type="match status" value="1"/>
</dbReference>
<evidence type="ECO:0000256" key="3">
    <source>
        <dbReference type="ARBA" id="ARBA00022833"/>
    </source>
</evidence>
<evidence type="ECO:0000256" key="4">
    <source>
        <dbReference type="PROSITE-ProRule" id="PRU00175"/>
    </source>
</evidence>
<dbReference type="PROSITE" id="PS00518">
    <property type="entry name" value="ZF_RING_1"/>
    <property type="match status" value="1"/>
</dbReference>
<dbReference type="SUPFAM" id="SSF57850">
    <property type="entry name" value="RING/U-box"/>
    <property type="match status" value="1"/>
</dbReference>
<keyword evidence="3" id="KW-0862">Zinc</keyword>
<dbReference type="SMART" id="SM00449">
    <property type="entry name" value="SPRY"/>
    <property type="match status" value="1"/>
</dbReference>
<dbReference type="OMA" id="SEPWRPI"/>
<keyword evidence="8" id="KW-1185">Reference proteome</keyword>
<evidence type="ECO:0000313" key="8">
    <source>
        <dbReference type="Proteomes" id="UP000694546"/>
    </source>
</evidence>
<dbReference type="PROSITE" id="PS50188">
    <property type="entry name" value="B302_SPRY"/>
    <property type="match status" value="1"/>
</dbReference>
<evidence type="ECO:0000256" key="2">
    <source>
        <dbReference type="ARBA" id="ARBA00022771"/>
    </source>
</evidence>
<dbReference type="GO" id="GO:0008270">
    <property type="term" value="F:zinc ion binding"/>
    <property type="evidence" value="ECO:0007669"/>
    <property type="project" value="UniProtKB-KW"/>
</dbReference>
<keyword evidence="1" id="KW-0479">Metal-binding</keyword>
<dbReference type="PANTHER" id="PTHR24103">
    <property type="entry name" value="E3 UBIQUITIN-PROTEIN LIGASE TRIM"/>
    <property type="match status" value="1"/>
</dbReference>
<dbReference type="PRINTS" id="PR01407">
    <property type="entry name" value="BUTYPHLNCDUF"/>
</dbReference>
<dbReference type="InterPro" id="IPR001841">
    <property type="entry name" value="Znf_RING"/>
</dbReference>
<dbReference type="Ensembl" id="ENSGMOT00000034977.1">
    <property type="protein sequence ID" value="ENSGMOP00000038048.1"/>
    <property type="gene ID" value="ENSGMOG00000024156.1"/>
</dbReference>
<dbReference type="InterPro" id="IPR043136">
    <property type="entry name" value="B30.2/SPRY_sf"/>
</dbReference>
<dbReference type="InterPro" id="IPR003879">
    <property type="entry name" value="Butyrophylin_SPRY"/>
</dbReference>
<evidence type="ECO:0000256" key="1">
    <source>
        <dbReference type="ARBA" id="ARBA00022723"/>
    </source>
</evidence>
<dbReference type="InterPro" id="IPR006574">
    <property type="entry name" value="PRY"/>
</dbReference>
<keyword evidence="2 4" id="KW-0863">Zinc-finger</keyword>
<dbReference type="FunFam" id="2.60.120.920:FF:000004">
    <property type="entry name" value="Butyrophilin subfamily 1 member A1"/>
    <property type="match status" value="1"/>
</dbReference>
<dbReference type="Gene3D" id="2.60.120.920">
    <property type="match status" value="1"/>
</dbReference>
<evidence type="ECO:0000259" key="5">
    <source>
        <dbReference type="PROSITE" id="PS50089"/>
    </source>
</evidence>
<dbReference type="SMART" id="SM00589">
    <property type="entry name" value="PRY"/>
    <property type="match status" value="1"/>
</dbReference>
<dbReference type="InterPro" id="IPR001870">
    <property type="entry name" value="B30.2/SPRY"/>
</dbReference>
<feature type="domain" description="B30.2/SPRY" evidence="6">
    <location>
        <begin position="75"/>
        <end position="271"/>
    </location>
</feature>
<sequence length="275" mass="31213">MASANPSWSEENFSCPICLDVFSSPVSTPCGHNFCGTCINKFWDEQVQCKCPICNQIFDTRPDPQVNIFVSEMADLFRTTLRVKEQRVQQYEVDVTLDPDTAAPQLILSEDGKQVHDGAVVRKLPHNPKRFNFLSTYVVLTRQSFSSGRFYFEVQVKDKTAWGFGVARESIDRKGWTELTPETGYWTLDYYKEVLVFSDDPSVRLPLRAELQKVGVFVDYDEGLVSFYDVEARVHIYSATGCAFTEPLYPIFRPGSRQEGTNSAPLIISPVNQTD</sequence>
<dbReference type="SMART" id="SM00184">
    <property type="entry name" value="RING"/>
    <property type="match status" value="1"/>
</dbReference>
<dbReference type="Pfam" id="PF13765">
    <property type="entry name" value="PRY"/>
    <property type="match status" value="1"/>
</dbReference>
<reference evidence="7" key="1">
    <citation type="submission" date="2025-08" db="UniProtKB">
        <authorList>
            <consortium name="Ensembl"/>
        </authorList>
    </citation>
    <scope>IDENTIFICATION</scope>
</reference>
<dbReference type="SUPFAM" id="SSF49899">
    <property type="entry name" value="Concanavalin A-like lectins/glucanases"/>
    <property type="match status" value="1"/>
</dbReference>
<protein>
    <submittedName>
        <fullName evidence="7">Uncharacterized protein</fullName>
    </submittedName>
</protein>
<organism evidence="7 8">
    <name type="scientific">Gadus morhua</name>
    <name type="common">Atlantic cod</name>
    <dbReference type="NCBI Taxonomy" id="8049"/>
    <lineage>
        <taxon>Eukaryota</taxon>
        <taxon>Metazoa</taxon>
        <taxon>Chordata</taxon>
        <taxon>Craniata</taxon>
        <taxon>Vertebrata</taxon>
        <taxon>Euteleostomi</taxon>
        <taxon>Actinopterygii</taxon>
        <taxon>Neopterygii</taxon>
        <taxon>Teleostei</taxon>
        <taxon>Neoteleostei</taxon>
        <taxon>Acanthomorphata</taxon>
        <taxon>Zeiogadaria</taxon>
        <taxon>Gadariae</taxon>
        <taxon>Gadiformes</taxon>
        <taxon>Gadoidei</taxon>
        <taxon>Gadidae</taxon>
        <taxon>Gadus</taxon>
    </lineage>
</organism>
<name>A0A8C5FHW3_GADMO</name>
<feature type="domain" description="RING-type" evidence="5">
    <location>
        <begin position="15"/>
        <end position="55"/>
    </location>
</feature>
<evidence type="ECO:0000313" key="7">
    <source>
        <dbReference type="Ensembl" id="ENSGMOP00000038048.1"/>
    </source>
</evidence>